<feature type="transmembrane region" description="Helical" evidence="9">
    <location>
        <begin position="1083"/>
        <end position="1102"/>
    </location>
</feature>
<feature type="transmembrane region" description="Helical" evidence="9">
    <location>
        <begin position="560"/>
        <end position="585"/>
    </location>
</feature>
<feature type="compositionally biased region" description="Basic and acidic residues" evidence="8">
    <location>
        <begin position="1142"/>
        <end position="1151"/>
    </location>
</feature>
<dbReference type="InterPro" id="IPR004766">
    <property type="entry name" value="TM_rcpt_patched"/>
</dbReference>
<keyword evidence="5 9" id="KW-0472">Membrane</keyword>
<comment type="subcellular location">
    <subcellularLocation>
        <location evidence="1">Membrane</location>
        <topology evidence="1">Multi-pass membrane protein</topology>
    </subcellularLocation>
</comment>
<comment type="caution">
    <text evidence="11">The sequence shown here is derived from an EMBL/GenBank/DDBJ whole genome shotgun (WGS) entry which is preliminary data.</text>
</comment>
<feature type="compositionally biased region" description="Low complexity" evidence="8">
    <location>
        <begin position="1271"/>
        <end position="1280"/>
    </location>
</feature>
<proteinExistence type="inferred from homology"/>
<dbReference type="Proteomes" id="UP001187531">
    <property type="component" value="Unassembled WGS sequence"/>
</dbReference>
<feature type="transmembrane region" description="Helical" evidence="9">
    <location>
        <begin position="489"/>
        <end position="510"/>
    </location>
</feature>
<evidence type="ECO:0000256" key="1">
    <source>
        <dbReference type="ARBA" id="ARBA00004141"/>
    </source>
</evidence>
<dbReference type="GO" id="GO:0008158">
    <property type="term" value="F:hedgehog receptor activity"/>
    <property type="evidence" value="ECO:0007669"/>
    <property type="project" value="InterPro"/>
</dbReference>
<organism evidence="11 12">
    <name type="scientific">Artemia franciscana</name>
    <name type="common">Brine shrimp</name>
    <name type="synonym">Artemia sanfranciscana</name>
    <dbReference type="NCBI Taxonomy" id="6661"/>
    <lineage>
        <taxon>Eukaryota</taxon>
        <taxon>Metazoa</taxon>
        <taxon>Ecdysozoa</taxon>
        <taxon>Arthropoda</taxon>
        <taxon>Crustacea</taxon>
        <taxon>Branchiopoda</taxon>
        <taxon>Anostraca</taxon>
        <taxon>Artemiidae</taxon>
        <taxon>Artemia</taxon>
    </lineage>
</organism>
<evidence type="ECO:0000313" key="12">
    <source>
        <dbReference type="Proteomes" id="UP001187531"/>
    </source>
</evidence>
<evidence type="ECO:0000256" key="8">
    <source>
        <dbReference type="SAM" id="MobiDB-lite"/>
    </source>
</evidence>
<feature type="region of interest" description="Disordered" evidence="8">
    <location>
        <begin position="1142"/>
        <end position="1192"/>
    </location>
</feature>
<evidence type="ECO:0000313" key="11">
    <source>
        <dbReference type="EMBL" id="KAK2722819.1"/>
    </source>
</evidence>
<dbReference type="GO" id="GO:0005119">
    <property type="term" value="F:smoothened binding"/>
    <property type="evidence" value="ECO:0007669"/>
    <property type="project" value="TreeGrafter"/>
</dbReference>
<dbReference type="PROSITE" id="PS50156">
    <property type="entry name" value="SSD"/>
    <property type="match status" value="2"/>
</dbReference>
<feature type="compositionally biased region" description="Low complexity" evidence="8">
    <location>
        <begin position="1226"/>
        <end position="1258"/>
    </location>
</feature>
<dbReference type="SUPFAM" id="SSF82866">
    <property type="entry name" value="Multidrug efflux transporter AcrB transmembrane domain"/>
    <property type="match status" value="2"/>
</dbReference>
<evidence type="ECO:0000256" key="2">
    <source>
        <dbReference type="ARBA" id="ARBA00005585"/>
    </source>
</evidence>
<feature type="transmembrane region" description="Helical" evidence="9">
    <location>
        <begin position="1037"/>
        <end position="1062"/>
    </location>
</feature>
<protein>
    <recommendedName>
        <fullName evidence="10">SSD domain-containing protein</fullName>
    </recommendedName>
</protein>
<feature type="compositionally biased region" description="Polar residues" evidence="8">
    <location>
        <begin position="1166"/>
        <end position="1186"/>
    </location>
</feature>
<dbReference type="InterPro" id="IPR053958">
    <property type="entry name" value="HMGCR/SNAP/NPC1-like_SSD"/>
</dbReference>
<dbReference type="PANTHER" id="PTHR46022">
    <property type="entry name" value="PROTEIN PATCHED"/>
    <property type="match status" value="1"/>
</dbReference>
<feature type="transmembrane region" description="Helical" evidence="9">
    <location>
        <begin position="426"/>
        <end position="445"/>
    </location>
</feature>
<dbReference type="EMBL" id="JAVRJZ010000005">
    <property type="protein sequence ID" value="KAK2722819.1"/>
    <property type="molecule type" value="Genomic_DNA"/>
</dbReference>
<sequence>MAVTMIDTTKCKDRKELMTPKVEDVNLLSRTSWVDARIALTQIRKQRATGNEIALKFRTKFQQNFYQLGCFIHRHSGKVLFLGLLVLSTFCVGLKSAKFENNVEKLWVEEGGRLEKEMAYTKKILGEGAGEIYHVIIQTPKQEGASLLNRDAFLIHLKVLQAAIAVSVDLFDITWRLKDLCVATNFPLFDSPFLDQIFENISPCTFITPLDCFWEGSKLLGPEYPVAIPLIGPNVKWTNLHPARMVDLMKDFPGTNGFPFASLEDFMKRAGITSAYQAKPCLDPFDPECPDTAPNKKSKTVPDIGAEVTGGCYGFSKKHMHWQEDLIVGGTRKNKTGHITRAAAIQTIVKLQGEKDLYDYWSDTYKVHSIDWSVEKAAMVLDLWQRKFMKEIRSLQSTNATKTQMIHAFSSESLSDLLSEISEVDIPRLAIGYGLMLVYSAITLIRWSEPVKSQSGIGIAGVFLASVTIVAALGFCAVIGVVFNATTIQIVPFLLLGLGVNGMFLMAHVYGEISSSDIPSKVIVGEILKRCGLNIFITSSCQICAFFAAAIVPIPALRSFSLQAGVLVLFNVATLLLVFPAIISLDLRRRNLKKRDLLCCVDGDTPTNNYDEREEMIGEAISSHVGTPIPTKKAVSVPYDRKIANQQELWVGAKPLMSGNGKSKDVEAESQELENCLGLTEMQVECMKHPVSSLAENYFAKFIVMTPVKVLTIFCLIVSLAASIWGLTKVQDGLDLTEVVPRTSPEHGYLKAQNKYFGFHIMHAVTQGNFEYPTNQKLLHEYHEAFMRVSKIIKNDDGGLPEFWLSRFREWLSGLQRSFDRDWTTGCITRDQWFQNASDEGVLAYKLLVQTGHVDYPVDKSLVTQVRLVDSEGVINPKAFYNYLSAWIGNDAIAYSESQAMLKPEPRQFIHDARDVELRIPKSSPIIYAQLPFYLKHLVSTEDMVETIQETRAVCKKFEEKGLPNYPRGIPFTFWEQYINLRRYLLLALGSILGAVLTILTILLFNLWAALVVVFVLFVIIIELVGLMGLLGIKLSAIPAVLLIVAVGIGVDFAAHILIGFITSIGNRNRRVGIAVKNMMAPIVDGAVSTILGIAMLAFSEFDFIVKYFFYILCLLILLGVFNGLVLLPVILSIMGPPGEMRPRDGGDHIEPPTPEPSPIPERVRNSSNRIQVSKPLSQPSFTPRRSNYPRGSEISLTTITEEPQSWHSGHEIVVKPEVVVETTTYNNGCSSGSNRQSSSSSSSSGSDSVCTNSSSDSLPDSPVISRSSHVTTKVTATTKVKVEVHTPTYDHRVRRNRRDSSSGSGRSDSEDEARRSRSSNAVQYRRGR</sequence>
<keyword evidence="7" id="KW-0325">Glycoprotein</keyword>
<evidence type="ECO:0000256" key="3">
    <source>
        <dbReference type="ARBA" id="ARBA00022692"/>
    </source>
</evidence>
<keyword evidence="6" id="KW-0675">Receptor</keyword>
<keyword evidence="3 9" id="KW-0812">Transmembrane</keyword>
<accession>A0AA88LDV9</accession>
<reference evidence="11" key="1">
    <citation type="submission" date="2023-07" db="EMBL/GenBank/DDBJ databases">
        <title>Chromosome-level genome assembly of Artemia franciscana.</title>
        <authorList>
            <person name="Jo E."/>
        </authorList>
    </citation>
    <scope>NUCLEOTIDE SEQUENCE</scope>
    <source>
        <tissue evidence="11">Whole body</tissue>
    </source>
</reference>
<feature type="region of interest" description="Disordered" evidence="8">
    <location>
        <begin position="1226"/>
        <end position="1329"/>
    </location>
</feature>
<dbReference type="InterPro" id="IPR000731">
    <property type="entry name" value="SSD"/>
</dbReference>
<evidence type="ECO:0000256" key="7">
    <source>
        <dbReference type="ARBA" id="ARBA00023180"/>
    </source>
</evidence>
<feature type="transmembrane region" description="Helical" evidence="9">
    <location>
        <begin position="457"/>
        <end position="483"/>
    </location>
</feature>
<feature type="domain" description="SSD" evidence="10">
    <location>
        <begin position="425"/>
        <end position="585"/>
    </location>
</feature>
<dbReference type="NCBIfam" id="TIGR00918">
    <property type="entry name" value="2A060602"/>
    <property type="match status" value="1"/>
</dbReference>
<evidence type="ECO:0000256" key="5">
    <source>
        <dbReference type="ARBA" id="ARBA00023136"/>
    </source>
</evidence>
<feature type="compositionally biased region" description="Basic and acidic residues" evidence="8">
    <location>
        <begin position="1281"/>
        <end position="1292"/>
    </location>
</feature>
<feature type="transmembrane region" description="Helical" evidence="9">
    <location>
        <begin position="1108"/>
        <end position="1134"/>
    </location>
</feature>
<evidence type="ECO:0000256" key="9">
    <source>
        <dbReference type="SAM" id="Phobius"/>
    </source>
</evidence>
<evidence type="ECO:0000256" key="4">
    <source>
        <dbReference type="ARBA" id="ARBA00022989"/>
    </source>
</evidence>
<feature type="transmembrane region" description="Helical" evidence="9">
    <location>
        <begin position="531"/>
        <end position="554"/>
    </location>
</feature>
<keyword evidence="12" id="KW-1185">Reference proteome</keyword>
<dbReference type="GO" id="GO:0005886">
    <property type="term" value="C:plasma membrane"/>
    <property type="evidence" value="ECO:0007669"/>
    <property type="project" value="TreeGrafter"/>
</dbReference>
<dbReference type="GO" id="GO:0045879">
    <property type="term" value="P:negative regulation of smoothened signaling pathway"/>
    <property type="evidence" value="ECO:0007669"/>
    <property type="project" value="TreeGrafter"/>
</dbReference>
<feature type="transmembrane region" description="Helical" evidence="9">
    <location>
        <begin position="1012"/>
        <end position="1031"/>
    </location>
</feature>
<dbReference type="PANTHER" id="PTHR46022:SF1">
    <property type="entry name" value="PROTEIN PATCHED"/>
    <property type="match status" value="1"/>
</dbReference>
<dbReference type="Gene3D" id="1.20.1640.10">
    <property type="entry name" value="Multidrug efflux transporter AcrB transmembrane domain"/>
    <property type="match status" value="2"/>
</dbReference>
<evidence type="ECO:0000259" key="10">
    <source>
        <dbReference type="PROSITE" id="PS50156"/>
    </source>
</evidence>
<evidence type="ECO:0000256" key="6">
    <source>
        <dbReference type="ARBA" id="ARBA00023170"/>
    </source>
</evidence>
<dbReference type="GO" id="GO:0097108">
    <property type="term" value="F:hedgehog family protein binding"/>
    <property type="evidence" value="ECO:0007669"/>
    <property type="project" value="TreeGrafter"/>
</dbReference>
<feature type="domain" description="SSD" evidence="10">
    <location>
        <begin position="1010"/>
        <end position="1134"/>
    </location>
</feature>
<keyword evidence="4 9" id="KW-1133">Transmembrane helix</keyword>
<dbReference type="Pfam" id="PF12349">
    <property type="entry name" value="Sterol-sensing"/>
    <property type="match status" value="1"/>
</dbReference>
<feature type="transmembrane region" description="Helical" evidence="9">
    <location>
        <begin position="984"/>
        <end position="1005"/>
    </location>
</feature>
<feature type="transmembrane region" description="Helical" evidence="9">
    <location>
        <begin position="708"/>
        <end position="727"/>
    </location>
</feature>
<comment type="similarity">
    <text evidence="2">Belongs to the patched family.</text>
</comment>
<name>A0AA88LDV9_ARTSF</name>
<gene>
    <name evidence="11" type="ORF">QYM36_003122</name>
</gene>